<evidence type="ECO:0000313" key="2">
    <source>
        <dbReference type="Proteomes" id="UP000244903"/>
    </source>
</evidence>
<organism evidence="1 2">
    <name type="scientific">Dietzia psychralcaliphila</name>
    <dbReference type="NCBI Taxonomy" id="139021"/>
    <lineage>
        <taxon>Bacteria</taxon>
        <taxon>Bacillati</taxon>
        <taxon>Actinomycetota</taxon>
        <taxon>Actinomycetes</taxon>
        <taxon>Mycobacteriales</taxon>
        <taxon>Dietziaceae</taxon>
        <taxon>Dietzia</taxon>
    </lineage>
</organism>
<dbReference type="AlphaFoldDB" id="A0AAD0JPC6"/>
<dbReference type="PANTHER" id="PTHR10151:SF120">
    <property type="entry name" value="BIS(5'-ADENOSYL)-TRIPHOSPHATASE"/>
    <property type="match status" value="1"/>
</dbReference>
<proteinExistence type="predicted"/>
<dbReference type="RefSeq" id="WP_107748345.1">
    <property type="nucleotide sequence ID" value="NZ_CP015453.1"/>
</dbReference>
<dbReference type="Gene3D" id="3.40.720.10">
    <property type="entry name" value="Alkaline Phosphatase, subunit A"/>
    <property type="match status" value="1"/>
</dbReference>
<dbReference type="Pfam" id="PF01663">
    <property type="entry name" value="Phosphodiest"/>
    <property type="match status" value="1"/>
</dbReference>
<protein>
    <submittedName>
        <fullName evidence="1">Phosphodiesterase</fullName>
    </submittedName>
</protein>
<reference evidence="1 2" key="1">
    <citation type="submission" date="2016-04" db="EMBL/GenBank/DDBJ databases">
        <title>Complete genome sequence of the haloalkaliphilic hydrocarbon-degrading bacterium Dietzia psychralcaliphila ILA-1T, isolated from a drain of a fish product-processing plant.</title>
        <authorList>
            <person name="Zhao J."/>
            <person name="Hu B."/>
            <person name="Geng S."/>
            <person name="Nie Y."/>
            <person name="Tang Y."/>
        </authorList>
    </citation>
    <scope>NUCLEOTIDE SEQUENCE [LARGE SCALE GENOMIC DNA]</scope>
    <source>
        <strain evidence="1 2">ILA-1</strain>
    </source>
</reference>
<dbReference type="EMBL" id="CP015453">
    <property type="protein sequence ID" value="AWH95208.1"/>
    <property type="molecule type" value="Genomic_DNA"/>
</dbReference>
<evidence type="ECO:0000313" key="1">
    <source>
        <dbReference type="EMBL" id="AWH95208.1"/>
    </source>
</evidence>
<dbReference type="Proteomes" id="UP000244903">
    <property type="component" value="Chromosome"/>
</dbReference>
<gene>
    <name evidence="1" type="ORF">A6048_06620</name>
</gene>
<sequence length="381" mass="40425">MTGIPTSPADRSLADVMPSIAASLGVDVRNPLALPPTRDAVLVLVDGLGAELIRQHADDAPTLAAMTTRMISAGFPATTATSLTSLAVGAPCSRHGIVGYSFALPDEGGDTPTVFNSLRWTTGSADGPSALDRFPPREVQVLPSLLELLAEEGVDVTYVMREDFRASGLTRAAFRADGAYRPAISLREIREAVLDTVAGPSRSRRFVYSYFGDLDLIGHIHGPGSPEWVQSLREVDAFVADLATDLPRDCEMLVTADHGMVAAETVIDIDATPSLLADVEAVAGEARVRHAYARAGSEPAVLAAWGAELADHARVLSREQALDEQLFGPGREHADRLGDVIAIATGGVVLARTRHEQMESTLLGHHGANTAAEQHIPLILR</sequence>
<accession>A0AAD0JPC6</accession>
<dbReference type="GO" id="GO:0016787">
    <property type="term" value="F:hydrolase activity"/>
    <property type="evidence" value="ECO:0007669"/>
    <property type="project" value="UniProtKB-ARBA"/>
</dbReference>
<dbReference type="InterPro" id="IPR017850">
    <property type="entry name" value="Alkaline_phosphatase_core_sf"/>
</dbReference>
<keyword evidence="2" id="KW-1185">Reference proteome</keyword>
<name>A0AAD0JPC6_9ACTN</name>
<dbReference type="SUPFAM" id="SSF53649">
    <property type="entry name" value="Alkaline phosphatase-like"/>
    <property type="match status" value="1"/>
</dbReference>
<dbReference type="PANTHER" id="PTHR10151">
    <property type="entry name" value="ECTONUCLEOTIDE PYROPHOSPHATASE/PHOSPHODIESTERASE"/>
    <property type="match status" value="1"/>
</dbReference>
<dbReference type="InterPro" id="IPR002591">
    <property type="entry name" value="Phosphodiest/P_Trfase"/>
</dbReference>
<dbReference type="KEGG" id="dpc:A6048_06620"/>